<reference evidence="1 2" key="1">
    <citation type="submission" date="2021-05" db="EMBL/GenBank/DDBJ databases">
        <title>The draft genome of Geobacter chapellei DSM 13688.</title>
        <authorList>
            <person name="Xu Z."/>
            <person name="Masuda Y."/>
            <person name="Itoh H."/>
            <person name="Senoo K."/>
        </authorList>
    </citation>
    <scope>NUCLEOTIDE SEQUENCE [LARGE SCALE GENOMIC DNA]</scope>
    <source>
        <strain evidence="1 2">DSM 13688</strain>
    </source>
</reference>
<dbReference type="InterPro" id="IPR025293">
    <property type="entry name" value="YfiR/HmsC-like"/>
</dbReference>
<dbReference type="Pfam" id="PF13689">
    <property type="entry name" value="DUF4154"/>
    <property type="match status" value="1"/>
</dbReference>
<name>A0ABS5UCY4_9BACT</name>
<dbReference type="RefSeq" id="WP_214301664.1">
    <property type="nucleotide sequence ID" value="NZ_JAHDYS010000027.1"/>
</dbReference>
<dbReference type="Proteomes" id="UP000784128">
    <property type="component" value="Unassembled WGS sequence"/>
</dbReference>
<keyword evidence="2" id="KW-1185">Reference proteome</keyword>
<proteinExistence type="predicted"/>
<protein>
    <submittedName>
        <fullName evidence="1">DUF4154 domain-containing protein</fullName>
    </submittedName>
</protein>
<comment type="caution">
    <text evidence="1">The sequence shown here is derived from an EMBL/GenBank/DDBJ whole genome shotgun (WGS) entry which is preliminary data.</text>
</comment>
<dbReference type="EMBL" id="JAHDYS010000027">
    <property type="protein sequence ID" value="MBT1073579.1"/>
    <property type="molecule type" value="Genomic_DNA"/>
</dbReference>
<evidence type="ECO:0000313" key="1">
    <source>
        <dbReference type="EMBL" id="MBT1073579.1"/>
    </source>
</evidence>
<accession>A0ABS5UCY4</accession>
<sequence length="178" mass="19874">MSRPSFSSRLLILPLLTSIVFFLPETSVAEQTELSITSAFLTNVLDYIEWNDKKPEPSTICVAGDMSVITALRERIEEQKLTRTLSVKAIETSRTTLGCTALFVDNTTYQRGTALLLNDARSRQVLTIGNGADFLTKGGIIQLQFNNRKLSFSINTKSASRSRIRIKARLLELAKQVF</sequence>
<organism evidence="1 2">
    <name type="scientific">Pelotalea chapellei</name>
    <dbReference type="NCBI Taxonomy" id="44671"/>
    <lineage>
        <taxon>Bacteria</taxon>
        <taxon>Pseudomonadati</taxon>
        <taxon>Thermodesulfobacteriota</taxon>
        <taxon>Desulfuromonadia</taxon>
        <taxon>Geobacterales</taxon>
        <taxon>Geobacteraceae</taxon>
        <taxon>Pelotalea</taxon>
    </lineage>
</organism>
<evidence type="ECO:0000313" key="2">
    <source>
        <dbReference type="Proteomes" id="UP000784128"/>
    </source>
</evidence>
<gene>
    <name evidence="1" type="ORF">KJB30_17500</name>
</gene>